<name>A0ABN7TKI8_9BACL</name>
<dbReference type="EMBL" id="CAJVCE010000008">
    <property type="protein sequence ID" value="CAG7643923.1"/>
    <property type="molecule type" value="Genomic_DNA"/>
</dbReference>
<comment type="caution">
    <text evidence="1">The sequence shown here is derived from an EMBL/GenBank/DDBJ whole genome shotgun (WGS) entry which is preliminary data.</text>
</comment>
<keyword evidence="2" id="KW-1185">Reference proteome</keyword>
<organism evidence="1 2">
    <name type="scientific">Paenibacillus allorhizosphaerae</name>
    <dbReference type="NCBI Taxonomy" id="2849866"/>
    <lineage>
        <taxon>Bacteria</taxon>
        <taxon>Bacillati</taxon>
        <taxon>Bacillota</taxon>
        <taxon>Bacilli</taxon>
        <taxon>Bacillales</taxon>
        <taxon>Paenibacillaceae</taxon>
        <taxon>Paenibacillus</taxon>
    </lineage>
</organism>
<sequence length="93" mass="10519">MVIGELFMDKAAPCKGCSADVIVSEKQIQRILASLDLKDFQCVSQELYQARVNRCMQCPSLQYGTTCQYCGCIVQIRAKMIDKHCPKPGKQEW</sequence>
<evidence type="ECO:0000313" key="2">
    <source>
        <dbReference type="Proteomes" id="UP000730618"/>
    </source>
</evidence>
<accession>A0ABN7TKI8</accession>
<protein>
    <submittedName>
        <fullName evidence="1">Uncharacterized protein</fullName>
    </submittedName>
</protein>
<evidence type="ECO:0000313" key="1">
    <source>
        <dbReference type="EMBL" id="CAG7643923.1"/>
    </source>
</evidence>
<reference evidence="1 2" key="1">
    <citation type="submission" date="2021-06" db="EMBL/GenBank/DDBJ databases">
        <authorList>
            <person name="Criscuolo A."/>
        </authorList>
    </citation>
    <scope>NUCLEOTIDE SEQUENCE [LARGE SCALE GENOMIC DNA]</scope>
    <source>
        <strain evidence="2">CIP 111802</strain>
    </source>
</reference>
<gene>
    <name evidence="1" type="ORF">PAECIP111802_03112</name>
</gene>
<dbReference type="Proteomes" id="UP000730618">
    <property type="component" value="Unassembled WGS sequence"/>
</dbReference>
<proteinExistence type="predicted"/>